<evidence type="ECO:0000259" key="1">
    <source>
        <dbReference type="Pfam" id="PF00027"/>
    </source>
</evidence>
<dbReference type="InterPro" id="IPR014710">
    <property type="entry name" value="RmlC-like_jellyroll"/>
</dbReference>
<dbReference type="InterPro" id="IPR018490">
    <property type="entry name" value="cNMP-bd_dom_sf"/>
</dbReference>
<evidence type="ECO:0000313" key="2">
    <source>
        <dbReference type="EMBL" id="PRX57029.1"/>
    </source>
</evidence>
<dbReference type="OrthoDB" id="1092431at2"/>
<feature type="domain" description="Cyclic nucleotide-binding" evidence="1">
    <location>
        <begin position="31"/>
        <end position="115"/>
    </location>
</feature>
<dbReference type="EMBL" id="PVYX01000001">
    <property type="protein sequence ID" value="PRX57029.1"/>
    <property type="molecule type" value="Genomic_DNA"/>
</dbReference>
<accession>A0A2T0MHH1</accession>
<name>A0A2T0MHH1_9FLAO</name>
<proteinExistence type="predicted"/>
<organism evidence="2 3">
    <name type="scientific">Flagellimonas meridianipacifica</name>
    <dbReference type="NCBI Taxonomy" id="1080225"/>
    <lineage>
        <taxon>Bacteria</taxon>
        <taxon>Pseudomonadati</taxon>
        <taxon>Bacteroidota</taxon>
        <taxon>Flavobacteriia</taxon>
        <taxon>Flavobacteriales</taxon>
        <taxon>Flavobacteriaceae</taxon>
        <taxon>Flagellimonas</taxon>
    </lineage>
</organism>
<dbReference type="Pfam" id="PF00027">
    <property type="entry name" value="cNMP_binding"/>
    <property type="match status" value="1"/>
</dbReference>
<dbReference type="Gene3D" id="2.60.120.10">
    <property type="entry name" value="Jelly Rolls"/>
    <property type="match status" value="1"/>
</dbReference>
<comment type="caution">
    <text evidence="2">The sequence shown here is derived from an EMBL/GenBank/DDBJ whole genome shotgun (WGS) entry which is preliminary data.</text>
</comment>
<dbReference type="SUPFAM" id="SSF51206">
    <property type="entry name" value="cAMP-binding domain-like"/>
    <property type="match status" value="1"/>
</dbReference>
<reference evidence="2 3" key="1">
    <citation type="submission" date="2018-03" db="EMBL/GenBank/DDBJ databases">
        <title>Genomic Encyclopedia of Archaeal and Bacterial Type Strains, Phase II (KMG-II): from individual species to whole genera.</title>
        <authorList>
            <person name="Goeker M."/>
        </authorList>
    </citation>
    <scope>NUCLEOTIDE SEQUENCE [LARGE SCALE GENOMIC DNA]</scope>
    <source>
        <strain evidence="2 3">DSM 25027</strain>
    </source>
</reference>
<dbReference type="AlphaFoldDB" id="A0A2T0MHH1"/>
<dbReference type="Proteomes" id="UP000237640">
    <property type="component" value="Unassembled WGS sequence"/>
</dbReference>
<gene>
    <name evidence="2" type="ORF">CLV81_1030</name>
</gene>
<protein>
    <submittedName>
        <fullName evidence="2">CRP-like cAMP-binding protein</fullName>
    </submittedName>
</protein>
<dbReference type="InterPro" id="IPR000595">
    <property type="entry name" value="cNMP-bd_dom"/>
</dbReference>
<sequence>MMHPLRKHIEELIDLTDEEFEFVLQHFEPVKKRKHQHIVQEGDFVRKEYWVVKGCLKSCFFDDEGKEHILQFGMENWWITDYESFIKKTKSEINIDCIEDSDLLYITYENRERLTAQMHKMERFWAKKSKYGRIALQKRILSLLKNSAKERYDLLLEEYPQLFQRVPKKLIAAYLGVSRETLSRLSS</sequence>
<keyword evidence="3" id="KW-1185">Reference proteome</keyword>
<dbReference type="RefSeq" id="WP_106143949.1">
    <property type="nucleotide sequence ID" value="NZ_PVYX01000001.1"/>
</dbReference>
<evidence type="ECO:0000313" key="3">
    <source>
        <dbReference type="Proteomes" id="UP000237640"/>
    </source>
</evidence>